<dbReference type="PANTHER" id="PTHR45858">
    <property type="entry name" value="FERM DOMAIN CONTAINING PROTEIN"/>
    <property type="match status" value="1"/>
</dbReference>
<dbReference type="GO" id="GO:0005085">
    <property type="term" value="F:guanyl-nucleotide exchange factor activity"/>
    <property type="evidence" value="ECO:0007669"/>
    <property type="project" value="TreeGrafter"/>
</dbReference>
<comment type="caution">
    <text evidence="3">The sequence shown here is derived from an EMBL/GenBank/DDBJ whole genome shotgun (WGS) entry which is preliminary data.</text>
</comment>
<feature type="region of interest" description="Disordered" evidence="1">
    <location>
        <begin position="786"/>
        <end position="813"/>
    </location>
</feature>
<feature type="region of interest" description="Disordered" evidence="1">
    <location>
        <begin position="642"/>
        <end position="669"/>
    </location>
</feature>
<feature type="compositionally biased region" description="Basic and acidic residues" evidence="1">
    <location>
        <begin position="44"/>
        <end position="56"/>
    </location>
</feature>
<dbReference type="SMART" id="SM00233">
    <property type="entry name" value="PH"/>
    <property type="match status" value="2"/>
</dbReference>
<feature type="compositionally biased region" description="Low complexity" evidence="1">
    <location>
        <begin position="658"/>
        <end position="668"/>
    </location>
</feature>
<dbReference type="PANTHER" id="PTHR45858:SF1">
    <property type="entry name" value="FERM DOMAIN-CONTAINING PROTEIN 7"/>
    <property type="match status" value="1"/>
</dbReference>
<dbReference type="AlphaFoldDB" id="A0A504Z0Q2"/>
<evidence type="ECO:0000313" key="4">
    <source>
        <dbReference type="Proteomes" id="UP000316759"/>
    </source>
</evidence>
<accession>A0A504Z0Q2</accession>
<reference evidence="3 4" key="1">
    <citation type="submission" date="2019-04" db="EMBL/GenBank/DDBJ databases">
        <title>Annotation for the trematode Fasciola gigantica.</title>
        <authorList>
            <person name="Choi Y.-J."/>
        </authorList>
    </citation>
    <scope>NUCLEOTIDE SEQUENCE [LARGE SCALE GENOMIC DNA]</scope>
    <source>
        <strain evidence="3">Uganda_cow_1</strain>
    </source>
</reference>
<dbReference type="InterPro" id="IPR011993">
    <property type="entry name" value="PH-like_dom_sf"/>
</dbReference>
<dbReference type="InterPro" id="IPR051835">
    <property type="entry name" value="RAC1-GEF"/>
</dbReference>
<dbReference type="InterPro" id="IPR001849">
    <property type="entry name" value="PH_domain"/>
</dbReference>
<feature type="region of interest" description="Disordered" evidence="1">
    <location>
        <begin position="103"/>
        <end position="130"/>
    </location>
</feature>
<feature type="domain" description="PH" evidence="2">
    <location>
        <begin position="690"/>
        <end position="846"/>
    </location>
</feature>
<dbReference type="SUPFAM" id="SSF50729">
    <property type="entry name" value="PH domain-like"/>
    <property type="match status" value="2"/>
</dbReference>
<feature type="compositionally biased region" description="Low complexity" evidence="1">
    <location>
        <begin position="151"/>
        <end position="169"/>
    </location>
</feature>
<name>A0A504Z0Q2_FASGI</name>
<evidence type="ECO:0000313" key="3">
    <source>
        <dbReference type="EMBL" id="TPP64077.1"/>
    </source>
</evidence>
<feature type="region of interest" description="Disordered" evidence="1">
    <location>
        <begin position="398"/>
        <end position="417"/>
    </location>
</feature>
<dbReference type="EMBL" id="SUNJ01004896">
    <property type="protein sequence ID" value="TPP64077.1"/>
    <property type="molecule type" value="Genomic_DNA"/>
</dbReference>
<feature type="region of interest" description="Disordered" evidence="1">
    <location>
        <begin position="35"/>
        <end position="81"/>
    </location>
</feature>
<evidence type="ECO:0000259" key="2">
    <source>
        <dbReference type="PROSITE" id="PS50003"/>
    </source>
</evidence>
<gene>
    <name evidence="3" type="ORF">FGIG_07036</name>
</gene>
<feature type="region of interest" description="Disordered" evidence="1">
    <location>
        <begin position="473"/>
        <end position="502"/>
    </location>
</feature>
<feature type="compositionally biased region" description="Basic and acidic residues" evidence="1">
    <location>
        <begin position="476"/>
        <end position="486"/>
    </location>
</feature>
<dbReference type="PROSITE" id="PS50003">
    <property type="entry name" value="PH_DOMAIN"/>
    <property type="match status" value="2"/>
</dbReference>
<feature type="compositionally biased region" description="Basic and acidic residues" evidence="1">
    <location>
        <begin position="398"/>
        <end position="409"/>
    </location>
</feature>
<feature type="compositionally biased region" description="Basic residues" evidence="1">
    <location>
        <begin position="196"/>
        <end position="211"/>
    </location>
</feature>
<dbReference type="Gene3D" id="2.30.29.30">
    <property type="entry name" value="Pleckstrin-homology domain (PH domain)/Phosphotyrosine-binding domain (PTB)"/>
    <property type="match status" value="2"/>
</dbReference>
<keyword evidence="4" id="KW-1185">Reference proteome</keyword>
<proteinExistence type="predicted"/>
<dbReference type="Pfam" id="PF00169">
    <property type="entry name" value="PH"/>
    <property type="match status" value="1"/>
</dbReference>
<feature type="domain" description="PH" evidence="2">
    <location>
        <begin position="951"/>
        <end position="1067"/>
    </location>
</feature>
<evidence type="ECO:0000256" key="1">
    <source>
        <dbReference type="SAM" id="MobiDB-lite"/>
    </source>
</evidence>
<dbReference type="STRING" id="46835.A0A504Z0Q2"/>
<protein>
    <submittedName>
        <fullName evidence="3">FERM RhoGEF and pleckstrin domain-containing protein</fullName>
    </submittedName>
</protein>
<dbReference type="Proteomes" id="UP000316759">
    <property type="component" value="Unassembled WGS sequence"/>
</dbReference>
<dbReference type="InterPro" id="IPR035899">
    <property type="entry name" value="DBL_dom_sf"/>
</dbReference>
<feature type="compositionally biased region" description="Basic and acidic residues" evidence="1">
    <location>
        <begin position="64"/>
        <end position="78"/>
    </location>
</feature>
<sequence length="1121" mass="123758">MTTIPVRLMICFSVSREEDSVHELTVVQPPTSSSAIYQGSHIPEPVDGKCESRSEPDGVYFSDSESHETSRHRGHGDELPESLVDAVSLGAISMMTGISCYDELPDDEHSTDSELDHQSNSKSDSVGLRSRTRLTGCTSLKLLGRSYWGPSATSTSSSSLSSPGPNAANIPDADRRGNRGRVFVQRTKSDPEVAPRRSKRHKKANTNRKPLHSGEVMGSPDKDVAAEKQRLAELRSRQHFLRQAIQSEEIYQRDLHFLATVPLEFAGESENAALVEWLEQRLLPLLSPLVERHSGLLTRLRSELERCEKLTQSSPKRIVVPGNFNPLSKPDQAESGDILADIFDASLARAEPDETVESESDNLISINQPVALSAAGDGNSGTSGSSTYSVLQVDHDSRRNSMAESDHRHSVNAAQTDNGGGLGSFNAIFASYLDLLEPYTAWITDSSTLIAELWYLAYSDLLTGPIPNSSIPNPVLEHEGVEEPHSGRSPTPKNPFSSSSRCMSRTRSESAVDQSSPLSVPTATCMVPSIVDPVAIRAIWYRIESHHSCLTPLPVYLLRPGRHFRQYCVLFGSLLTKYTPSHPDLIACKAVFTRFVQLARSVYTAYHHAEQIVFILQCTRSVLPMFGFLGLLPLMPGQSNSVGTAGETDIPVPRRTASSSPSNPKSNNLTVWPSVTSPVAFRSHLRRMPYLHRVGWLKKYSRRGFQPRMVFLFDDRIVFTSRIRGTRLFLKIHGIISLNCAYVVKEHLNIPGTDQLTANTDDISSFAVVAVVDIVDEATTAHLSGLSCDSPRSRSRSATAAPRESLPSRSRSKSCARRKLRRKLLFCAADEASRDAWVANISHLIGRSLETGESAVPDNNAIAKKLELNLPAGVFRFRDPDLSEWVRNELVQHQPGTHSSSQAGSSLSVRLVQSRKHPAEKVPGCLTDGLLTVCWHRHLGITHSQLLNANDCEVSSFLLRKFKHGKGWQKLWAVLSDLSLLFYKTPEDLQPLARLALLGYTVELVDNVPPLLSSNVPISCSSGKRFGSSKLSHSIIQLSHGSKQYQLRAETQEILMSWYHVFSAILTEAQYAKQPSTNKQLADFPVRIPRTLWSCCGSAELVYTCNSSVLHRGRCRTSEIS</sequence>
<organism evidence="3 4">
    <name type="scientific">Fasciola gigantica</name>
    <name type="common">Giant liver fluke</name>
    <dbReference type="NCBI Taxonomy" id="46835"/>
    <lineage>
        <taxon>Eukaryota</taxon>
        <taxon>Metazoa</taxon>
        <taxon>Spiralia</taxon>
        <taxon>Lophotrochozoa</taxon>
        <taxon>Platyhelminthes</taxon>
        <taxon>Trematoda</taxon>
        <taxon>Digenea</taxon>
        <taxon>Plagiorchiida</taxon>
        <taxon>Echinostomata</taxon>
        <taxon>Echinostomatoidea</taxon>
        <taxon>Fasciolidae</taxon>
        <taxon>Fasciola</taxon>
    </lineage>
</organism>
<dbReference type="SUPFAM" id="SSF48065">
    <property type="entry name" value="DBL homology domain (DH-domain)"/>
    <property type="match status" value="1"/>
</dbReference>
<feature type="compositionally biased region" description="Basic and acidic residues" evidence="1">
    <location>
        <begin position="107"/>
        <end position="119"/>
    </location>
</feature>
<feature type="region of interest" description="Disordered" evidence="1">
    <location>
        <begin position="151"/>
        <end position="222"/>
    </location>
</feature>
<dbReference type="OrthoDB" id="6253359at2759"/>